<keyword evidence="2" id="KW-0732">Signal</keyword>
<protein>
    <recommendedName>
        <fullName evidence="3">Cupin type-2 domain-containing protein</fullName>
    </recommendedName>
</protein>
<evidence type="ECO:0000256" key="2">
    <source>
        <dbReference type="SAM" id="SignalP"/>
    </source>
</evidence>
<gene>
    <name evidence="4" type="ORF">rosag_22290</name>
</gene>
<evidence type="ECO:0000313" key="5">
    <source>
        <dbReference type="Proteomes" id="UP001161325"/>
    </source>
</evidence>
<dbReference type="AlphaFoldDB" id="A0AA37QB84"/>
<feature type="signal peptide" evidence="2">
    <location>
        <begin position="1"/>
        <end position="20"/>
    </location>
</feature>
<dbReference type="Gene3D" id="2.60.120.10">
    <property type="entry name" value="Jelly Rolls"/>
    <property type="match status" value="1"/>
</dbReference>
<feature type="domain" description="Cupin type-2" evidence="3">
    <location>
        <begin position="138"/>
        <end position="206"/>
    </location>
</feature>
<dbReference type="SUPFAM" id="SSF51182">
    <property type="entry name" value="RmlC-like cupins"/>
    <property type="match status" value="1"/>
</dbReference>
<comment type="caution">
    <text evidence="4">The sequence shown here is derived from an EMBL/GenBank/DDBJ whole genome shotgun (WGS) entry which is preliminary data.</text>
</comment>
<dbReference type="Proteomes" id="UP001161325">
    <property type="component" value="Unassembled WGS sequence"/>
</dbReference>
<sequence length="233" mass="24430">MKTLLVLPLTLSLLPAALPAQDGARAAADTAHVPFACEEQGLRDGAPFGCQLLARPSGMRLPAGAVFWHLARYPSREAAQAAGRFTDILTEITTDDGAETWLHRFGAESDVPRGGAQTTLVGPLPLPRGSQFRIDVFHVVMPAGARTAVHAHPGPEAWYLLEGEQCVETSKGVVRGAAGEGVVSPPAGVPMQVVNSGTGTLRALSVLIRDDARPRATPSRWKPKGACDAPPPG</sequence>
<accession>A0AA37QB84</accession>
<name>A0AA37QB84_9BACT</name>
<reference evidence="4" key="1">
    <citation type="submission" date="2022-08" db="EMBL/GenBank/DDBJ databases">
        <title>Draft genome sequencing of Roseisolibacter agri AW1220.</title>
        <authorList>
            <person name="Tobiishi Y."/>
            <person name="Tonouchi A."/>
        </authorList>
    </citation>
    <scope>NUCLEOTIDE SEQUENCE</scope>
    <source>
        <strain evidence="4">AW1220</strain>
    </source>
</reference>
<feature type="region of interest" description="Disordered" evidence="1">
    <location>
        <begin position="212"/>
        <end position="233"/>
    </location>
</feature>
<dbReference type="InterPro" id="IPR013096">
    <property type="entry name" value="Cupin_2"/>
</dbReference>
<evidence type="ECO:0000259" key="3">
    <source>
        <dbReference type="Pfam" id="PF07883"/>
    </source>
</evidence>
<proteinExistence type="predicted"/>
<dbReference type="EMBL" id="BRXS01000003">
    <property type="protein sequence ID" value="GLC25716.1"/>
    <property type="molecule type" value="Genomic_DNA"/>
</dbReference>
<dbReference type="RefSeq" id="WP_284350177.1">
    <property type="nucleotide sequence ID" value="NZ_BRXS01000003.1"/>
</dbReference>
<dbReference type="InterPro" id="IPR011051">
    <property type="entry name" value="RmlC_Cupin_sf"/>
</dbReference>
<evidence type="ECO:0000256" key="1">
    <source>
        <dbReference type="SAM" id="MobiDB-lite"/>
    </source>
</evidence>
<evidence type="ECO:0000313" key="4">
    <source>
        <dbReference type="EMBL" id="GLC25716.1"/>
    </source>
</evidence>
<dbReference type="InterPro" id="IPR014710">
    <property type="entry name" value="RmlC-like_jellyroll"/>
</dbReference>
<feature type="chain" id="PRO_5041341718" description="Cupin type-2 domain-containing protein" evidence="2">
    <location>
        <begin position="21"/>
        <end position="233"/>
    </location>
</feature>
<dbReference type="Pfam" id="PF07883">
    <property type="entry name" value="Cupin_2"/>
    <property type="match status" value="1"/>
</dbReference>
<keyword evidence="5" id="KW-1185">Reference proteome</keyword>
<organism evidence="4 5">
    <name type="scientific">Roseisolibacter agri</name>
    <dbReference type="NCBI Taxonomy" id="2014610"/>
    <lineage>
        <taxon>Bacteria</taxon>
        <taxon>Pseudomonadati</taxon>
        <taxon>Gemmatimonadota</taxon>
        <taxon>Gemmatimonadia</taxon>
        <taxon>Gemmatimonadales</taxon>
        <taxon>Gemmatimonadaceae</taxon>
        <taxon>Roseisolibacter</taxon>
    </lineage>
</organism>